<feature type="region of interest" description="Disordered" evidence="1">
    <location>
        <begin position="447"/>
        <end position="466"/>
    </location>
</feature>
<sequence length="517" mass="59035">MDQYLNNRRTELLWELLDNPAAKGAEYAYNLHQLVKDYPQSGLLQSLLLYAGDGGNLSRATTYSNPQLLYKIVNDPDGLHTVSPDQIVSLKDTHHQAEPLLMPDTGAENESTEQPSAETEHEELLENPEYAVIPVEDNETVEQQYTIDPNAEGQVLTAEQIREEVAEDEQAIAEAAAIAEEEAGNIVEPLIELEEKEPQIEHAIDDEIFDEIQSIEDINRSNADDEYDEDEVYDEIQGIEGINLSNIRYDTPSHKEPEPVADDTPDVPVVENEETTDTGRKQNLNREEEKLILGNIAASDFFVFDRAFGDKKKTNTDVTIDKSQPAAEPFKPYAHNIPAKFVNNKRVSKYNDDKMPFSFLWWLNKTRKEHSGIYQPYVEFTLDTTQSIKETPPADELQQQYVENIFHLTSVEELDRSTGLIPVEFDSKRKEDVIIERFMQEAPQIKPQTSEKLDNENKARKSSEDKDELVTETLAGIYADQMLYHKAIAAYKKLMLKFPEKSRYFASQIEELEKKTN</sequence>
<dbReference type="EMBL" id="LT629740">
    <property type="protein sequence ID" value="SDS01655.1"/>
    <property type="molecule type" value="Genomic_DNA"/>
</dbReference>
<feature type="compositionally biased region" description="Acidic residues" evidence="1">
    <location>
        <begin position="259"/>
        <end position="276"/>
    </location>
</feature>
<keyword evidence="3" id="KW-1185">Reference proteome</keyword>
<protein>
    <recommendedName>
        <fullName evidence="4">Tetratricopeptide repeat protein</fullName>
    </recommendedName>
</protein>
<feature type="compositionally biased region" description="Basic and acidic residues" evidence="1">
    <location>
        <begin position="449"/>
        <end position="464"/>
    </location>
</feature>
<dbReference type="Proteomes" id="UP000199679">
    <property type="component" value="Chromosome I"/>
</dbReference>
<evidence type="ECO:0000313" key="3">
    <source>
        <dbReference type="Proteomes" id="UP000199679"/>
    </source>
</evidence>
<reference evidence="2 3" key="1">
    <citation type="submission" date="2016-10" db="EMBL/GenBank/DDBJ databases">
        <authorList>
            <person name="de Groot N.N."/>
        </authorList>
    </citation>
    <scope>NUCLEOTIDE SEQUENCE [LARGE SCALE GENOMIC DNA]</scope>
    <source>
        <strain evidence="2 3">MP1X4</strain>
    </source>
</reference>
<dbReference type="OrthoDB" id="594666at2"/>
<dbReference type="AlphaFoldDB" id="A0A1H1NSA4"/>
<feature type="compositionally biased region" description="Polar residues" evidence="1">
    <location>
        <begin position="108"/>
        <end position="117"/>
    </location>
</feature>
<dbReference type="RefSeq" id="WP_091368383.1">
    <property type="nucleotide sequence ID" value="NZ_LT629740.1"/>
</dbReference>
<proteinExistence type="predicted"/>
<feature type="region of interest" description="Disordered" evidence="1">
    <location>
        <begin position="101"/>
        <end position="120"/>
    </location>
</feature>
<feature type="region of interest" description="Disordered" evidence="1">
    <location>
        <begin position="252"/>
        <end position="280"/>
    </location>
</feature>
<organism evidence="2 3">
    <name type="scientific">Mucilaginibacter mallensis</name>
    <dbReference type="NCBI Taxonomy" id="652787"/>
    <lineage>
        <taxon>Bacteria</taxon>
        <taxon>Pseudomonadati</taxon>
        <taxon>Bacteroidota</taxon>
        <taxon>Sphingobacteriia</taxon>
        <taxon>Sphingobacteriales</taxon>
        <taxon>Sphingobacteriaceae</taxon>
        <taxon>Mucilaginibacter</taxon>
    </lineage>
</organism>
<dbReference type="STRING" id="652787.SAMN05216490_0384"/>
<accession>A0A1H1NSA4</accession>
<name>A0A1H1NSA4_MUCMA</name>
<evidence type="ECO:0008006" key="4">
    <source>
        <dbReference type="Google" id="ProtNLM"/>
    </source>
</evidence>
<evidence type="ECO:0000313" key="2">
    <source>
        <dbReference type="EMBL" id="SDS01655.1"/>
    </source>
</evidence>
<evidence type="ECO:0000256" key="1">
    <source>
        <dbReference type="SAM" id="MobiDB-lite"/>
    </source>
</evidence>
<gene>
    <name evidence="2" type="ORF">SAMN05216490_0384</name>
</gene>